<organism evidence="3 4">
    <name type="scientific">Brachionus calyciflorus</name>
    <dbReference type="NCBI Taxonomy" id="104777"/>
    <lineage>
        <taxon>Eukaryota</taxon>
        <taxon>Metazoa</taxon>
        <taxon>Spiralia</taxon>
        <taxon>Gnathifera</taxon>
        <taxon>Rotifera</taxon>
        <taxon>Eurotatoria</taxon>
        <taxon>Monogononta</taxon>
        <taxon>Pseudotrocha</taxon>
        <taxon>Ploima</taxon>
        <taxon>Brachionidae</taxon>
        <taxon>Brachionus</taxon>
    </lineage>
</organism>
<evidence type="ECO:0000259" key="2">
    <source>
        <dbReference type="PROSITE" id="PS50104"/>
    </source>
</evidence>
<keyword evidence="4" id="KW-1185">Reference proteome</keyword>
<proteinExistence type="predicted"/>
<dbReference type="SUPFAM" id="SSF52200">
    <property type="entry name" value="Toll/Interleukin receptor TIR domain"/>
    <property type="match status" value="1"/>
</dbReference>
<dbReference type="Pfam" id="PF13676">
    <property type="entry name" value="TIR_2"/>
    <property type="match status" value="1"/>
</dbReference>
<feature type="compositionally biased region" description="Polar residues" evidence="1">
    <location>
        <begin position="515"/>
        <end position="524"/>
    </location>
</feature>
<dbReference type="GO" id="GO:0007165">
    <property type="term" value="P:signal transduction"/>
    <property type="evidence" value="ECO:0007669"/>
    <property type="project" value="InterPro"/>
</dbReference>
<dbReference type="PROSITE" id="PS50104">
    <property type="entry name" value="TIR"/>
    <property type="match status" value="1"/>
</dbReference>
<dbReference type="AlphaFoldDB" id="A0A813LYN9"/>
<dbReference type="InterPro" id="IPR035897">
    <property type="entry name" value="Toll_tir_struct_dom_sf"/>
</dbReference>
<accession>A0A813LYN9</accession>
<protein>
    <recommendedName>
        <fullName evidence="2">TIR domain-containing protein</fullName>
    </recommendedName>
</protein>
<evidence type="ECO:0000313" key="4">
    <source>
        <dbReference type="Proteomes" id="UP000663879"/>
    </source>
</evidence>
<feature type="compositionally biased region" description="Low complexity" evidence="1">
    <location>
        <begin position="525"/>
        <end position="536"/>
    </location>
</feature>
<feature type="region of interest" description="Disordered" evidence="1">
    <location>
        <begin position="515"/>
        <end position="536"/>
    </location>
</feature>
<dbReference type="OrthoDB" id="2148946at2759"/>
<dbReference type="PANTHER" id="PTHR46270">
    <property type="entry name" value="ARMADILLO-TYPE FOLD-RELATED"/>
    <property type="match status" value="1"/>
</dbReference>
<sequence>MNSETGKGKESTKSVGKHVMLSYNWNNTSQVKQIIDFLSPYIHIWRDKSNLTGAGDLWTEIANAITQSEFVVAVLTPDYTKSDNCTNELNFALNNNIPVVPVFLDPNFRPTGNVGLRTSKLFYLLMRDIVQSPLLFVRHLYAMSFKLRDQTSSQNYSAPCFKYTMSEIEDFIENVNKKSAAQSTDINNNRTLKINNNTKILNRSNDRIRQDENPSISPISASYLASTDSETDNQSNNSSLNVYCVQTKTNGKDIDYTDVQVPYKLGEAMYCKTDQIKIKEDHKCVDNGQKKSKNKLDLTPEYGAKWNRSTDSNGKYSFQIQQNTPDHSEYDLYTRERDDLLSFVCHGKEADIEDADYQEIYEIRPQQTANVDIMTELLFELPNDYLSCFVWLRDDLILAATEKGSFHLVRPMKEKWDFGRFTLKPQFDMEDTQNYKQGRKILVDLCVDAKGHLFLLNRWKLIKNGKNSDENEDEFYKYTIDMYNFNHKIMETIHFIRTLCTFSNEKSDFLNVKKTSSLNPNKTPNSNVQNQSQISNNSIEKSEINPVFTRIYNDEKNNCIILMDSANSKIYWFKKTSGCKRRCLKSQDNSLQSPRALAMSIEDDTETLYVCSNGGLVAFNKNFNIKHDEIKNVDDIFYDSFEHCLLFVDKKILYGGRVAHVNCQIRDKDQNEKVHGSTTFRYKRLHGKGDNLIGNFSRLITSKKYVFILSDRRSDYKSSIFAIDKSKIQSSNS</sequence>
<dbReference type="Proteomes" id="UP000663879">
    <property type="component" value="Unassembled WGS sequence"/>
</dbReference>
<dbReference type="Gene3D" id="3.40.50.10140">
    <property type="entry name" value="Toll/interleukin-1 receptor homology (TIR) domain"/>
    <property type="match status" value="1"/>
</dbReference>
<comment type="caution">
    <text evidence="3">The sequence shown here is derived from an EMBL/GenBank/DDBJ whole genome shotgun (WGS) entry which is preliminary data.</text>
</comment>
<evidence type="ECO:0000256" key="1">
    <source>
        <dbReference type="SAM" id="MobiDB-lite"/>
    </source>
</evidence>
<feature type="domain" description="TIR" evidence="2">
    <location>
        <begin position="15"/>
        <end position="144"/>
    </location>
</feature>
<evidence type="ECO:0000313" key="3">
    <source>
        <dbReference type="EMBL" id="CAF0711677.1"/>
    </source>
</evidence>
<dbReference type="EMBL" id="CAJNOC010000067">
    <property type="protein sequence ID" value="CAF0711677.1"/>
    <property type="molecule type" value="Genomic_DNA"/>
</dbReference>
<name>A0A813LYN9_9BILA</name>
<dbReference type="InterPro" id="IPR000157">
    <property type="entry name" value="TIR_dom"/>
</dbReference>
<dbReference type="SMART" id="SM00255">
    <property type="entry name" value="TIR"/>
    <property type="match status" value="1"/>
</dbReference>
<reference evidence="3" key="1">
    <citation type="submission" date="2021-02" db="EMBL/GenBank/DDBJ databases">
        <authorList>
            <person name="Nowell W R."/>
        </authorList>
    </citation>
    <scope>NUCLEOTIDE SEQUENCE</scope>
    <source>
        <strain evidence="3">Ploen Becks lab</strain>
    </source>
</reference>
<gene>
    <name evidence="3" type="ORF">OXX778_LOCUS1134</name>
</gene>
<dbReference type="PANTHER" id="PTHR46270:SF2">
    <property type="entry name" value="TIR DOMAIN-CONTAINING PROTEIN"/>
    <property type="match status" value="1"/>
</dbReference>